<reference evidence="16 17" key="2">
    <citation type="submission" date="2009-02" db="EMBL/GenBank/DDBJ databases">
        <title>Draft genome sequence of Eubacterium hallii (DSM 3353).</title>
        <authorList>
            <person name="Sudarsanam P."/>
            <person name="Ley R."/>
            <person name="Guruge J."/>
            <person name="Turnbaugh P.J."/>
            <person name="Mahowald M."/>
            <person name="Liep D."/>
            <person name="Gordon J."/>
        </authorList>
    </citation>
    <scope>NUCLEOTIDE SEQUENCE [LARGE SCALE GENOMIC DNA]</scope>
    <source>
        <strain evidence="16 17">DSM 3353</strain>
    </source>
</reference>
<evidence type="ECO:0000256" key="8">
    <source>
        <dbReference type="ARBA" id="ARBA00022723"/>
    </source>
</evidence>
<feature type="binding site" evidence="13 14">
    <location>
        <position position="132"/>
    </location>
    <ligand>
        <name>[2Fe-2S] cluster</name>
        <dbReference type="ChEBI" id="CHEBI:190135"/>
    </ligand>
</feature>
<evidence type="ECO:0000256" key="2">
    <source>
        <dbReference type="ARBA" id="ARBA00010765"/>
    </source>
</evidence>
<sequence length="350" mass="39379">MLSFWKLFCEVKKGFIMSEAVTIDTIKNILTKNVNKEYSLSREEAIAIMNLPEDDMPLLMEMAGSLRKKYKGNHVSIHLLTNARSGNCSQNCAYCAQSCRSKAEIEKYKWVNDEKLYSDNAFVHDNHLSRHCIGLSGMKFTDEEIEELAEKIRVMKAQGTHLCCSIGFLTEKQALMLKEAGLDRINHNLNSSRSYYHNICTTHTYEQRVNNIHMLQRLGFEICSGGIIGMGESKEDIVDMLLDLREIQPEALPINFLLPIPGTPLENADTSVLTPAYCMKVLCLARLMAPQSDIRCAAGREVYFKGREKELLSIVDSIFASGYLTADGQGISDTIKTITDAGFTYEIESD</sequence>
<reference evidence="16 17" key="1">
    <citation type="submission" date="2009-01" db="EMBL/GenBank/DDBJ databases">
        <authorList>
            <person name="Fulton L."/>
            <person name="Clifton S."/>
            <person name="Fulton B."/>
            <person name="Xu J."/>
            <person name="Minx P."/>
            <person name="Pepin K.H."/>
            <person name="Johnson M."/>
            <person name="Bhonagiri V."/>
            <person name="Nash W.E."/>
            <person name="Mardis E.R."/>
            <person name="Wilson R.K."/>
        </authorList>
    </citation>
    <scope>NUCLEOTIDE SEQUENCE [LARGE SCALE GENOMIC DNA]</scope>
    <source>
        <strain evidence="16 17">DSM 3353</strain>
    </source>
</reference>
<name>C0EZI5_9FIRM</name>
<feature type="binding site" evidence="13 14">
    <location>
        <position position="223"/>
    </location>
    <ligand>
        <name>[2Fe-2S] cluster</name>
        <dbReference type="ChEBI" id="CHEBI:190135"/>
    </ligand>
</feature>
<evidence type="ECO:0000256" key="5">
    <source>
        <dbReference type="ARBA" id="ARBA00022679"/>
    </source>
</evidence>
<evidence type="ECO:0000256" key="6">
    <source>
        <dbReference type="ARBA" id="ARBA00022691"/>
    </source>
</evidence>
<evidence type="ECO:0000256" key="3">
    <source>
        <dbReference type="ARBA" id="ARBA00012236"/>
    </source>
</evidence>
<comment type="similarity">
    <text evidence="2 13">Belongs to the radical SAM superfamily. Biotin synthase family.</text>
</comment>
<dbReference type="SUPFAM" id="SSF102114">
    <property type="entry name" value="Radical SAM enzymes"/>
    <property type="match status" value="1"/>
</dbReference>
<dbReference type="Pfam" id="PF04055">
    <property type="entry name" value="Radical_SAM"/>
    <property type="match status" value="1"/>
</dbReference>
<dbReference type="InterPro" id="IPR007197">
    <property type="entry name" value="rSAM"/>
</dbReference>
<dbReference type="Pfam" id="PF06968">
    <property type="entry name" value="BATS"/>
    <property type="match status" value="1"/>
</dbReference>
<feature type="binding site" evidence="13 14">
    <location>
        <position position="295"/>
    </location>
    <ligand>
        <name>[2Fe-2S] cluster</name>
        <dbReference type="ChEBI" id="CHEBI:190135"/>
    </ligand>
</feature>
<comment type="cofactor">
    <cofactor evidence="13">
        <name>[2Fe-2S] cluster</name>
        <dbReference type="ChEBI" id="CHEBI:190135"/>
    </cofactor>
    <text evidence="13">Binds 1 [2Fe-2S] cluster. The cluster is coordinated with 3 cysteines and 1 arginine.</text>
</comment>
<comment type="subunit">
    <text evidence="13">Homodimer.</text>
</comment>
<dbReference type="GO" id="GO:0051539">
    <property type="term" value="F:4 iron, 4 sulfur cluster binding"/>
    <property type="evidence" value="ECO:0007669"/>
    <property type="project" value="UniProtKB-KW"/>
</dbReference>
<keyword evidence="11 13" id="KW-0411">Iron-sulfur</keyword>
<dbReference type="Proteomes" id="UP000003174">
    <property type="component" value="Unassembled WGS sequence"/>
</dbReference>
<evidence type="ECO:0000256" key="13">
    <source>
        <dbReference type="HAMAP-Rule" id="MF_01694"/>
    </source>
</evidence>
<evidence type="ECO:0000313" key="17">
    <source>
        <dbReference type="Proteomes" id="UP000003174"/>
    </source>
</evidence>
<keyword evidence="5 13" id="KW-0808">Transferase</keyword>
<dbReference type="PIRSF" id="PIRSF001619">
    <property type="entry name" value="Biotin_synth"/>
    <property type="match status" value="1"/>
</dbReference>
<keyword evidence="8 13" id="KW-0479">Metal-binding</keyword>
<comment type="pathway">
    <text evidence="1 13">Cofactor biosynthesis; biotin biosynthesis; biotin from 7,8-diaminononanoate: step 2/2.</text>
</comment>
<dbReference type="CDD" id="cd01335">
    <property type="entry name" value="Radical_SAM"/>
    <property type="match status" value="1"/>
</dbReference>
<dbReference type="Gene3D" id="3.20.20.70">
    <property type="entry name" value="Aldolase class I"/>
    <property type="match status" value="1"/>
</dbReference>
<evidence type="ECO:0000256" key="12">
    <source>
        <dbReference type="ARBA" id="ARBA00051157"/>
    </source>
</evidence>
<dbReference type="SFLD" id="SFLDG01060">
    <property type="entry name" value="BATS_domain_containing"/>
    <property type="match status" value="1"/>
</dbReference>
<dbReference type="InterPro" id="IPR006638">
    <property type="entry name" value="Elp3/MiaA/NifB-like_rSAM"/>
</dbReference>
<dbReference type="GO" id="GO:0051537">
    <property type="term" value="F:2 iron, 2 sulfur cluster binding"/>
    <property type="evidence" value="ECO:0007669"/>
    <property type="project" value="UniProtKB-KW"/>
</dbReference>
<dbReference type="PANTHER" id="PTHR22976:SF2">
    <property type="entry name" value="BIOTIN SYNTHASE, MITOCHONDRIAL"/>
    <property type="match status" value="1"/>
</dbReference>
<comment type="function">
    <text evidence="13">Catalyzes the conversion of dethiobiotin (DTB) to biotin by the insertion of a sulfur atom into dethiobiotin via a radical-based mechanism.</text>
</comment>
<dbReference type="SFLD" id="SFLDG01278">
    <property type="entry name" value="biotin_synthase_like"/>
    <property type="match status" value="1"/>
</dbReference>
<evidence type="ECO:0000256" key="4">
    <source>
        <dbReference type="ARBA" id="ARBA00022485"/>
    </source>
</evidence>
<feature type="domain" description="Radical SAM core" evidence="15">
    <location>
        <begin position="70"/>
        <end position="297"/>
    </location>
</feature>
<evidence type="ECO:0000256" key="10">
    <source>
        <dbReference type="ARBA" id="ARBA00023004"/>
    </source>
</evidence>
<dbReference type="UniPathway" id="UPA00078">
    <property type="reaction ID" value="UER00162"/>
</dbReference>
<feature type="binding site" evidence="13 14">
    <location>
        <position position="92"/>
    </location>
    <ligand>
        <name>[4Fe-4S] cluster</name>
        <dbReference type="ChEBI" id="CHEBI:49883"/>
        <note>4Fe-4S-S-AdoMet</note>
    </ligand>
</feature>
<evidence type="ECO:0000256" key="11">
    <source>
        <dbReference type="ARBA" id="ARBA00023014"/>
    </source>
</evidence>
<dbReference type="InterPro" id="IPR002684">
    <property type="entry name" value="Biotin_synth/BioAB"/>
</dbReference>
<dbReference type="GO" id="GO:0005506">
    <property type="term" value="F:iron ion binding"/>
    <property type="evidence" value="ECO:0007669"/>
    <property type="project" value="UniProtKB-UniRule"/>
</dbReference>
<dbReference type="SFLD" id="SFLDS00029">
    <property type="entry name" value="Radical_SAM"/>
    <property type="match status" value="1"/>
</dbReference>
<dbReference type="EMBL" id="ACEP01000132">
    <property type="protein sequence ID" value="EEG35317.1"/>
    <property type="molecule type" value="Genomic_DNA"/>
</dbReference>
<dbReference type="PANTHER" id="PTHR22976">
    <property type="entry name" value="BIOTIN SYNTHASE"/>
    <property type="match status" value="1"/>
</dbReference>
<protein>
    <recommendedName>
        <fullName evidence="3 13">Biotin synthase</fullName>
        <ecNumber evidence="3 13">2.8.1.6</ecNumber>
    </recommendedName>
</protein>
<dbReference type="InterPro" id="IPR058240">
    <property type="entry name" value="rSAM_sf"/>
</dbReference>
<evidence type="ECO:0000256" key="14">
    <source>
        <dbReference type="PIRSR" id="PIRSR001619-1"/>
    </source>
</evidence>
<keyword evidence="9 13" id="KW-0093">Biotin biosynthesis</keyword>
<keyword evidence="6 13" id="KW-0949">S-adenosyl-L-methionine</keyword>
<keyword evidence="7 13" id="KW-0001">2Fe-2S</keyword>
<feature type="binding site" evidence="13 14">
    <location>
        <position position="95"/>
    </location>
    <ligand>
        <name>[4Fe-4S] cluster</name>
        <dbReference type="ChEBI" id="CHEBI:49883"/>
        <note>4Fe-4S-S-AdoMet</note>
    </ligand>
</feature>
<evidence type="ECO:0000256" key="9">
    <source>
        <dbReference type="ARBA" id="ARBA00022756"/>
    </source>
</evidence>
<organism evidence="16 17">
    <name type="scientific">Anaerobutyricum hallii DSM 3353</name>
    <dbReference type="NCBI Taxonomy" id="411469"/>
    <lineage>
        <taxon>Bacteria</taxon>
        <taxon>Bacillati</taxon>
        <taxon>Bacillota</taxon>
        <taxon>Clostridia</taxon>
        <taxon>Lachnospirales</taxon>
        <taxon>Lachnospiraceae</taxon>
        <taxon>Anaerobutyricum</taxon>
    </lineage>
</organism>
<keyword evidence="4 13" id="KW-0004">4Fe-4S</keyword>
<dbReference type="eggNOG" id="COG0502">
    <property type="taxonomic scope" value="Bacteria"/>
</dbReference>
<evidence type="ECO:0000256" key="1">
    <source>
        <dbReference type="ARBA" id="ARBA00004942"/>
    </source>
</evidence>
<keyword evidence="10 13" id="KW-0408">Iron</keyword>
<feature type="binding site" evidence="13 14">
    <location>
        <position position="163"/>
    </location>
    <ligand>
        <name>[2Fe-2S] cluster</name>
        <dbReference type="ChEBI" id="CHEBI:190135"/>
    </ligand>
</feature>
<dbReference type="InterPro" id="IPR013785">
    <property type="entry name" value="Aldolase_TIM"/>
</dbReference>
<dbReference type="InterPro" id="IPR010722">
    <property type="entry name" value="BATS_dom"/>
</dbReference>
<evidence type="ECO:0000256" key="7">
    <source>
        <dbReference type="ARBA" id="ARBA00022714"/>
    </source>
</evidence>
<dbReference type="SMART" id="SM00729">
    <property type="entry name" value="Elp3"/>
    <property type="match status" value="1"/>
</dbReference>
<dbReference type="SMART" id="SM00876">
    <property type="entry name" value="BATS"/>
    <property type="match status" value="1"/>
</dbReference>
<evidence type="ECO:0000259" key="15">
    <source>
        <dbReference type="PROSITE" id="PS51918"/>
    </source>
</evidence>
<comment type="catalytic activity">
    <reaction evidence="12 13">
        <text>(4R,5S)-dethiobiotin + (sulfur carrier)-SH + 2 reduced [2Fe-2S]-[ferredoxin] + 2 S-adenosyl-L-methionine = (sulfur carrier)-H + biotin + 2 5'-deoxyadenosine + 2 L-methionine + 2 oxidized [2Fe-2S]-[ferredoxin]</text>
        <dbReference type="Rhea" id="RHEA:22060"/>
        <dbReference type="Rhea" id="RHEA-COMP:10000"/>
        <dbReference type="Rhea" id="RHEA-COMP:10001"/>
        <dbReference type="Rhea" id="RHEA-COMP:14737"/>
        <dbReference type="Rhea" id="RHEA-COMP:14739"/>
        <dbReference type="ChEBI" id="CHEBI:17319"/>
        <dbReference type="ChEBI" id="CHEBI:29917"/>
        <dbReference type="ChEBI" id="CHEBI:33737"/>
        <dbReference type="ChEBI" id="CHEBI:33738"/>
        <dbReference type="ChEBI" id="CHEBI:57586"/>
        <dbReference type="ChEBI" id="CHEBI:57844"/>
        <dbReference type="ChEBI" id="CHEBI:59789"/>
        <dbReference type="ChEBI" id="CHEBI:64428"/>
        <dbReference type="ChEBI" id="CHEBI:149473"/>
        <dbReference type="EC" id="2.8.1.6"/>
    </reaction>
</comment>
<comment type="cofactor">
    <cofactor evidence="13 14">
        <name>[4Fe-4S] cluster</name>
        <dbReference type="ChEBI" id="CHEBI:49883"/>
    </cofactor>
    <text evidence="13 14">Binds 1 [4Fe-4S] cluster. The cluster is coordinated with 3 cysteines and an exchangeable S-adenosyl-L-methionine.</text>
</comment>
<dbReference type="HAMAP" id="MF_01694">
    <property type="entry name" value="BioB"/>
    <property type="match status" value="1"/>
</dbReference>
<proteinExistence type="inferred from homology"/>
<dbReference type="InterPro" id="IPR024177">
    <property type="entry name" value="Biotin_synthase"/>
</dbReference>
<gene>
    <name evidence="13 16" type="primary">bioB</name>
    <name evidence="16" type="ORF">EUBHAL_02846</name>
</gene>
<dbReference type="AlphaFoldDB" id="C0EZI5"/>
<comment type="caution">
    <text evidence="16">The sequence shown here is derived from an EMBL/GenBank/DDBJ whole genome shotgun (WGS) entry which is preliminary data.</text>
</comment>
<dbReference type="GO" id="GO:0004076">
    <property type="term" value="F:biotin synthase activity"/>
    <property type="evidence" value="ECO:0007669"/>
    <property type="project" value="UniProtKB-UniRule"/>
</dbReference>
<dbReference type="NCBIfam" id="TIGR00433">
    <property type="entry name" value="bioB"/>
    <property type="match status" value="1"/>
</dbReference>
<accession>C0EZI5</accession>
<feature type="binding site" evidence="13 14">
    <location>
        <position position="88"/>
    </location>
    <ligand>
        <name>[4Fe-4S] cluster</name>
        <dbReference type="ChEBI" id="CHEBI:49883"/>
        <note>4Fe-4S-S-AdoMet</note>
    </ligand>
</feature>
<dbReference type="GO" id="GO:0009102">
    <property type="term" value="P:biotin biosynthetic process"/>
    <property type="evidence" value="ECO:0007669"/>
    <property type="project" value="UniProtKB-UniRule"/>
</dbReference>
<evidence type="ECO:0000313" key="16">
    <source>
        <dbReference type="EMBL" id="EEG35317.1"/>
    </source>
</evidence>
<dbReference type="EC" id="2.8.1.6" evidence="3 13"/>
<dbReference type="PROSITE" id="PS51918">
    <property type="entry name" value="RADICAL_SAM"/>
    <property type="match status" value="1"/>
</dbReference>
<comment type="cofactor">
    <cofactor evidence="14">
        <name>[2Fe-2S] cluster</name>
        <dbReference type="ChEBI" id="CHEBI:190135"/>
    </cofactor>
    <text evidence="14">Binds 1 [2Fe-2S] cluster. The cluster is coordinated with 3 cysteines and 1 arginine.</text>
</comment>